<sequence length="63" mass="6636">MSDDPLAAAVLRIEQALSRIEHAAQARVAANRAMTTRHAALRSRIGDAIGALDAVIAREADAD</sequence>
<reference evidence="1 2" key="1">
    <citation type="submission" date="2017-08" db="EMBL/GenBank/DDBJ databases">
        <title>Infants hospitalized years apart are colonized by the same room-sourced microbial strains.</title>
        <authorList>
            <person name="Brooks B."/>
            <person name="Olm M.R."/>
            <person name="Firek B.A."/>
            <person name="Baker R."/>
            <person name="Thomas B.C."/>
            <person name="Morowitz M.J."/>
            <person name="Banfield J.F."/>
        </authorList>
    </citation>
    <scope>NUCLEOTIDE SEQUENCE [LARGE SCALE GENOMIC DNA]</scope>
    <source>
        <strain evidence="1">S2_018_000_R3_110</strain>
    </source>
</reference>
<organism evidence="1 2">
    <name type="scientific">Sphingomonas hengshuiensis</name>
    <dbReference type="NCBI Taxonomy" id="1609977"/>
    <lineage>
        <taxon>Bacteria</taxon>
        <taxon>Pseudomonadati</taxon>
        <taxon>Pseudomonadota</taxon>
        <taxon>Alphaproteobacteria</taxon>
        <taxon>Sphingomonadales</taxon>
        <taxon>Sphingomonadaceae</taxon>
        <taxon>Sphingomonas</taxon>
    </lineage>
</organism>
<dbReference type="Proteomes" id="UP000248614">
    <property type="component" value="Unassembled WGS sequence"/>
</dbReference>
<accession>A0A2W4ZJD5</accession>
<evidence type="ECO:0000313" key="1">
    <source>
        <dbReference type="EMBL" id="PZO80752.1"/>
    </source>
</evidence>
<proteinExistence type="predicted"/>
<name>A0A2W4ZJD5_9SPHN</name>
<evidence type="ECO:0000313" key="2">
    <source>
        <dbReference type="Proteomes" id="UP000248614"/>
    </source>
</evidence>
<dbReference type="EMBL" id="QFNF01000002">
    <property type="protein sequence ID" value="PZO80752.1"/>
    <property type="molecule type" value="Genomic_DNA"/>
</dbReference>
<gene>
    <name evidence="1" type="ORF">DI632_01575</name>
</gene>
<protein>
    <submittedName>
        <fullName evidence="1">Uncharacterized protein</fullName>
    </submittedName>
</protein>
<dbReference type="AlphaFoldDB" id="A0A2W4ZJD5"/>
<comment type="caution">
    <text evidence="1">The sequence shown here is derived from an EMBL/GenBank/DDBJ whole genome shotgun (WGS) entry which is preliminary data.</text>
</comment>